<organism evidence="9 10">
    <name type="scientific">Adlercreutzia faecimuris</name>
    <dbReference type="NCBI Taxonomy" id="2897341"/>
    <lineage>
        <taxon>Bacteria</taxon>
        <taxon>Bacillati</taxon>
        <taxon>Actinomycetota</taxon>
        <taxon>Coriobacteriia</taxon>
        <taxon>Eggerthellales</taxon>
        <taxon>Eggerthellaceae</taxon>
        <taxon>Adlercreutzia</taxon>
    </lineage>
</organism>
<sequence length="481" mass="54264">MTVKDVKLVSTEELGEMDSQTSYTSPIFGSYASDVEMPETKLNKMPIEPRIASEMIREYIGTEGNAHQNLCTFVQTYMEPEAAELMKDTLEKNAIDKDEYPMTADLENRCVKIIQNLWHADQDEEPMGTSTVGSSEACMLGGLAALFRWKALAKKAGIDIYSSHRPNLVITSGYQVCWEKFCRYWDIEMRLVPMDAEHLYMTPESCMPFVDDHTICVVALLGITYTGCYDDVKGIDAALTEYNKTAAVPVRIHVDGASGAMVAPFIEPELEWDFRLPNVWSISTSGHKYGLVYPGIGWVMWRSKEALPEDLIFWVSYLGGQEATMAINFSRSASQIIGQYYVFMRNGFEGYKEIQKRTLDVAHHLVQGIKDLGIFIMYEEATEIPILCWSLDPAAGKKWTLYDLDDRLRMHGWQIPAYPLPANMQDITCQRIVTRADLSMTMADKFLKDMKAEIANLDNATVIGSADTNIAPKKSFDHSGR</sequence>
<keyword evidence="8" id="KW-0210">Decarboxylase</keyword>
<dbReference type="PANTHER" id="PTHR43321">
    <property type="entry name" value="GLUTAMATE DECARBOXYLASE"/>
    <property type="match status" value="1"/>
</dbReference>
<reference evidence="9" key="1">
    <citation type="submission" date="2021-11" db="EMBL/GenBank/DDBJ databases">
        <title>A Novel Adlercreutzia Species, isolated from a Allomyrina dichotoma larva feces.</title>
        <authorList>
            <person name="Suh M.K."/>
        </authorList>
    </citation>
    <scope>NUCLEOTIDE SEQUENCE</scope>
    <source>
        <strain evidence="9">JBNU-10</strain>
    </source>
</reference>
<evidence type="ECO:0000256" key="4">
    <source>
        <dbReference type="ARBA" id="ARBA00022898"/>
    </source>
</evidence>
<evidence type="ECO:0000256" key="1">
    <source>
        <dbReference type="ARBA" id="ARBA00001933"/>
    </source>
</evidence>
<evidence type="ECO:0000313" key="9">
    <source>
        <dbReference type="EMBL" id="MCI2240931.1"/>
    </source>
</evidence>
<dbReference type="PANTHER" id="PTHR43321:SF3">
    <property type="entry name" value="GLUTAMATE DECARBOXYLASE"/>
    <property type="match status" value="1"/>
</dbReference>
<dbReference type="Gene3D" id="4.10.280.50">
    <property type="match status" value="1"/>
</dbReference>
<accession>A0ABS9WFD8</accession>
<evidence type="ECO:0000313" key="10">
    <source>
        <dbReference type="Proteomes" id="UP001430755"/>
    </source>
</evidence>
<comment type="similarity">
    <text evidence="2 7">Belongs to the group II decarboxylase family.</text>
</comment>
<protein>
    <recommendedName>
        <fullName evidence="3 8">Glutamate decarboxylase</fullName>
        <ecNumber evidence="3 8">4.1.1.15</ecNumber>
    </recommendedName>
</protein>
<proteinExistence type="inferred from homology"/>
<dbReference type="EC" id="4.1.1.15" evidence="3 8"/>
<dbReference type="InterPro" id="IPR015424">
    <property type="entry name" value="PyrdxlP-dep_Trfase"/>
</dbReference>
<evidence type="ECO:0000256" key="6">
    <source>
        <dbReference type="ARBA" id="ARBA00048868"/>
    </source>
</evidence>
<keyword evidence="10" id="KW-1185">Reference proteome</keyword>
<dbReference type="InterPro" id="IPR002129">
    <property type="entry name" value="PyrdxlP-dep_de-COase"/>
</dbReference>
<keyword evidence="5 7" id="KW-0456">Lyase</keyword>
<dbReference type="Gene3D" id="3.90.1150.160">
    <property type="match status" value="1"/>
</dbReference>
<keyword evidence="4 7" id="KW-0663">Pyridoxal phosphate</keyword>
<comment type="cofactor">
    <cofactor evidence="1 7">
        <name>pyridoxal 5'-phosphate</name>
        <dbReference type="ChEBI" id="CHEBI:597326"/>
    </cofactor>
</comment>
<evidence type="ECO:0000256" key="5">
    <source>
        <dbReference type="ARBA" id="ARBA00023239"/>
    </source>
</evidence>
<dbReference type="RefSeq" id="WP_242162619.1">
    <property type="nucleotide sequence ID" value="NZ_JAJMLW010000001.1"/>
</dbReference>
<dbReference type="NCBIfam" id="TIGR01788">
    <property type="entry name" value="Glu-decarb-GAD"/>
    <property type="match status" value="1"/>
</dbReference>
<name>A0ABS9WFD8_9ACTN</name>
<evidence type="ECO:0000256" key="7">
    <source>
        <dbReference type="RuleBase" id="RU000382"/>
    </source>
</evidence>
<comment type="catalytic activity">
    <reaction evidence="6 8">
        <text>L-glutamate + H(+) = 4-aminobutanoate + CO2</text>
        <dbReference type="Rhea" id="RHEA:17785"/>
        <dbReference type="ChEBI" id="CHEBI:15378"/>
        <dbReference type="ChEBI" id="CHEBI:16526"/>
        <dbReference type="ChEBI" id="CHEBI:29985"/>
        <dbReference type="ChEBI" id="CHEBI:59888"/>
        <dbReference type="EC" id="4.1.1.15"/>
    </reaction>
</comment>
<gene>
    <name evidence="9" type="ORF">LPT13_00985</name>
</gene>
<dbReference type="InterPro" id="IPR015421">
    <property type="entry name" value="PyrdxlP-dep_Trfase_major"/>
</dbReference>
<dbReference type="EMBL" id="JAJMLW010000001">
    <property type="protein sequence ID" value="MCI2240931.1"/>
    <property type="molecule type" value="Genomic_DNA"/>
</dbReference>
<dbReference type="InterPro" id="IPR010107">
    <property type="entry name" value="Glutamate_decarboxylase"/>
</dbReference>
<evidence type="ECO:0000256" key="2">
    <source>
        <dbReference type="ARBA" id="ARBA00009533"/>
    </source>
</evidence>
<dbReference type="Gene3D" id="3.40.640.10">
    <property type="entry name" value="Type I PLP-dependent aspartate aminotransferase-like (Major domain)"/>
    <property type="match status" value="1"/>
</dbReference>
<dbReference type="Proteomes" id="UP001430755">
    <property type="component" value="Unassembled WGS sequence"/>
</dbReference>
<evidence type="ECO:0000256" key="3">
    <source>
        <dbReference type="ARBA" id="ARBA00012421"/>
    </source>
</evidence>
<dbReference type="GO" id="GO:0004351">
    <property type="term" value="F:glutamate decarboxylase activity"/>
    <property type="evidence" value="ECO:0007669"/>
    <property type="project" value="UniProtKB-EC"/>
</dbReference>
<dbReference type="Pfam" id="PF00282">
    <property type="entry name" value="Pyridoxal_deC"/>
    <property type="match status" value="1"/>
</dbReference>
<evidence type="ECO:0000256" key="8">
    <source>
        <dbReference type="RuleBase" id="RU361171"/>
    </source>
</evidence>
<dbReference type="SUPFAM" id="SSF53383">
    <property type="entry name" value="PLP-dependent transferases"/>
    <property type="match status" value="1"/>
</dbReference>
<comment type="caution">
    <text evidence="9">The sequence shown here is derived from an EMBL/GenBank/DDBJ whole genome shotgun (WGS) entry which is preliminary data.</text>
</comment>